<dbReference type="Pfam" id="PF02958">
    <property type="entry name" value="EcKL"/>
    <property type="match status" value="1"/>
</dbReference>
<accession>A0AB40DJQ0</accession>
<reference evidence="3" key="1">
    <citation type="submission" date="2025-08" db="UniProtKB">
        <authorList>
            <consortium name="RefSeq"/>
        </authorList>
    </citation>
    <scope>IDENTIFICATION</scope>
</reference>
<evidence type="ECO:0000259" key="1">
    <source>
        <dbReference type="SMART" id="SM00587"/>
    </source>
</evidence>
<dbReference type="GeneID" id="108007903"/>
<dbReference type="InterPro" id="IPR004119">
    <property type="entry name" value="EcKL"/>
</dbReference>
<evidence type="ECO:0000313" key="3">
    <source>
        <dbReference type="RefSeq" id="XP_065723299.2"/>
    </source>
</evidence>
<dbReference type="RefSeq" id="XP_065723299.2">
    <property type="nucleotide sequence ID" value="XM_065867227.2"/>
</dbReference>
<organism evidence="2 3">
    <name type="scientific">Drosophila suzukii</name>
    <name type="common">Spotted-wing drosophila fruit fly</name>
    <dbReference type="NCBI Taxonomy" id="28584"/>
    <lineage>
        <taxon>Eukaryota</taxon>
        <taxon>Metazoa</taxon>
        <taxon>Ecdysozoa</taxon>
        <taxon>Arthropoda</taxon>
        <taxon>Hexapoda</taxon>
        <taxon>Insecta</taxon>
        <taxon>Pterygota</taxon>
        <taxon>Neoptera</taxon>
        <taxon>Endopterygota</taxon>
        <taxon>Diptera</taxon>
        <taxon>Brachycera</taxon>
        <taxon>Muscomorpha</taxon>
        <taxon>Ephydroidea</taxon>
        <taxon>Drosophilidae</taxon>
        <taxon>Drosophila</taxon>
        <taxon>Sophophora</taxon>
    </lineage>
</organism>
<keyword evidence="2" id="KW-1185">Reference proteome</keyword>
<dbReference type="PANTHER" id="PTHR11012:SF12">
    <property type="entry name" value="CHK KINASE-LIKE DOMAIN-CONTAINING PROTEIN-RELATED"/>
    <property type="match status" value="1"/>
</dbReference>
<feature type="domain" description="CHK kinase-like" evidence="1">
    <location>
        <begin position="139"/>
        <end position="335"/>
    </location>
</feature>
<dbReference type="InterPro" id="IPR015897">
    <property type="entry name" value="CHK_kinase-like"/>
</dbReference>
<dbReference type="AlphaFoldDB" id="A0AB40DJQ0"/>
<dbReference type="PANTHER" id="PTHR11012">
    <property type="entry name" value="PROTEIN KINASE-LIKE DOMAIN-CONTAINING"/>
    <property type="match status" value="1"/>
</dbReference>
<dbReference type="Gene3D" id="3.90.1200.10">
    <property type="match status" value="1"/>
</dbReference>
<protein>
    <recommendedName>
        <fullName evidence="1">CHK kinase-like domain-containing protein</fullName>
    </recommendedName>
</protein>
<sequence length="419" mass="49146">MESHIIEFNADELQPPSWLNARFIGGILSAYEKIDLNVTDLQISPATAQGDHYASVMFRTKVEYTTAKGKFSKPLIIKTMPEQEGHKKDMLAESHLFETEIGMYCHALPEFERILREAGDHTKLFVPCIYHSLKPRQVMIFEDLVPQGYTVIRNSPPSVGDLKLAFNKLAKWHAVSMKVINEQPTFLKEFKYGLFEMPTINSDPFITTGMGNFIKMLDKFPELKKYKPHFEKIKDNYLDRLQVEMHEFHKYRRNDRYYVLCHGDFHLRNMMFRHNKKLGAYDDVMLVDFQFCNLVPITVDLTYSVYMLMESEQRWEMGKDLINDYFSVLLDTLRKIGFKGDMPTQTGLWDQIHNNKYFDLFMISTLLPVMLAIKSNTLKMHDAIQDPEARQKSYYHDAYVKDVSKLLPKFEKLGYFNDL</sequence>
<dbReference type="SUPFAM" id="SSF56112">
    <property type="entry name" value="Protein kinase-like (PK-like)"/>
    <property type="match status" value="1"/>
</dbReference>
<dbReference type="Proteomes" id="UP001652628">
    <property type="component" value="Chromosome 3"/>
</dbReference>
<evidence type="ECO:0000313" key="2">
    <source>
        <dbReference type="Proteomes" id="UP001652628"/>
    </source>
</evidence>
<dbReference type="SMART" id="SM00587">
    <property type="entry name" value="CHK"/>
    <property type="match status" value="1"/>
</dbReference>
<dbReference type="InterPro" id="IPR011009">
    <property type="entry name" value="Kinase-like_dom_sf"/>
</dbReference>
<proteinExistence type="predicted"/>
<gene>
    <name evidence="3" type="primary">LOC108007903</name>
</gene>
<name>A0AB40DJQ0_DROSZ</name>